<dbReference type="EMBL" id="BSPL01000012">
    <property type="protein sequence ID" value="GLS69890.1"/>
    <property type="molecule type" value="Genomic_DNA"/>
</dbReference>
<name>A0AA37TAU3_9HYPH</name>
<dbReference type="InterPro" id="IPR053188">
    <property type="entry name" value="FkbM_Methyltransferase"/>
</dbReference>
<accession>A0AA37TAU3</accession>
<gene>
    <name evidence="2" type="ORF">GCM10007890_19030</name>
</gene>
<dbReference type="Pfam" id="PF05050">
    <property type="entry name" value="Methyltransf_21"/>
    <property type="match status" value="1"/>
</dbReference>
<proteinExistence type="predicted"/>
<dbReference type="PANTHER" id="PTHR36973:SF4">
    <property type="entry name" value="NODULATION PROTEIN"/>
    <property type="match status" value="1"/>
</dbReference>
<evidence type="ECO:0000313" key="2">
    <source>
        <dbReference type="EMBL" id="GLS69890.1"/>
    </source>
</evidence>
<feature type="domain" description="Methyltransferase FkbM" evidence="1">
    <location>
        <begin position="86"/>
        <end position="161"/>
    </location>
</feature>
<dbReference type="PANTHER" id="PTHR36973">
    <property type="entry name" value="SLL1456 PROTEIN-RELATED"/>
    <property type="match status" value="1"/>
</dbReference>
<sequence length="237" mass="26731">MQRRLTKWDSVQTLLRAGLNVGTVIDVGVQRDSPDLRQLFSNLPHILFEPVVEYHESIHRAYAGLNYKLEPVALSDRYGPLLLREVRADADGVVSHVSPAEGHEASLRTVQRKTLDGYVDETSPAKPYLVKIDVDGHETEILKGARRALFGASCLIVETTLHHLPERLRLAEAAGLTLWDIVDMTYYDGCLYQCDLVFIPDRAEGLIRRLDPRMRIAFEPFDPAAWYSLHATTEGEP</sequence>
<dbReference type="Gene3D" id="3.40.50.150">
    <property type="entry name" value="Vaccinia Virus protein VP39"/>
    <property type="match status" value="1"/>
</dbReference>
<protein>
    <recommendedName>
        <fullName evidence="1">Methyltransferase FkbM domain-containing protein</fullName>
    </recommendedName>
</protein>
<dbReference type="InterPro" id="IPR029063">
    <property type="entry name" value="SAM-dependent_MTases_sf"/>
</dbReference>
<evidence type="ECO:0000313" key="3">
    <source>
        <dbReference type="Proteomes" id="UP001157440"/>
    </source>
</evidence>
<dbReference type="SUPFAM" id="SSF53335">
    <property type="entry name" value="S-adenosyl-L-methionine-dependent methyltransferases"/>
    <property type="match status" value="1"/>
</dbReference>
<comment type="caution">
    <text evidence="2">The sequence shown here is derived from an EMBL/GenBank/DDBJ whole genome shotgun (WGS) entry which is preliminary data.</text>
</comment>
<dbReference type="AlphaFoldDB" id="A0AA37TAU3"/>
<organism evidence="2 3">
    <name type="scientific">Methylobacterium tardum</name>
    <dbReference type="NCBI Taxonomy" id="374432"/>
    <lineage>
        <taxon>Bacteria</taxon>
        <taxon>Pseudomonadati</taxon>
        <taxon>Pseudomonadota</taxon>
        <taxon>Alphaproteobacteria</taxon>
        <taxon>Hyphomicrobiales</taxon>
        <taxon>Methylobacteriaceae</taxon>
        <taxon>Methylobacterium</taxon>
    </lineage>
</organism>
<dbReference type="GO" id="GO:0008171">
    <property type="term" value="F:O-methyltransferase activity"/>
    <property type="evidence" value="ECO:0007669"/>
    <property type="project" value="TreeGrafter"/>
</dbReference>
<evidence type="ECO:0000259" key="1">
    <source>
        <dbReference type="Pfam" id="PF05050"/>
    </source>
</evidence>
<dbReference type="InterPro" id="IPR006342">
    <property type="entry name" value="FkbM_mtfrase"/>
</dbReference>
<reference evidence="3" key="1">
    <citation type="journal article" date="2019" name="Int. J. Syst. Evol. Microbiol.">
        <title>The Global Catalogue of Microorganisms (GCM) 10K type strain sequencing project: providing services to taxonomists for standard genome sequencing and annotation.</title>
        <authorList>
            <consortium name="The Broad Institute Genomics Platform"/>
            <consortium name="The Broad Institute Genome Sequencing Center for Infectious Disease"/>
            <person name="Wu L."/>
            <person name="Ma J."/>
        </authorList>
    </citation>
    <scope>NUCLEOTIDE SEQUENCE [LARGE SCALE GENOMIC DNA]</scope>
    <source>
        <strain evidence="3">NBRC 103632</strain>
    </source>
</reference>
<dbReference type="Proteomes" id="UP001157440">
    <property type="component" value="Unassembled WGS sequence"/>
</dbReference>
<dbReference type="RefSeq" id="WP_238199333.1">
    <property type="nucleotide sequence ID" value="NZ_BPQZ01000035.1"/>
</dbReference>
<dbReference type="NCBIfam" id="TIGR01444">
    <property type="entry name" value="fkbM_fam"/>
    <property type="match status" value="1"/>
</dbReference>
<keyword evidence="3" id="KW-1185">Reference proteome</keyword>